<feature type="domain" description="Photosynthesis system II assembly factor Ycf48/Hcf136-like" evidence="1">
    <location>
        <begin position="20"/>
        <end position="94"/>
    </location>
</feature>
<gene>
    <name evidence="2" type="ORF">PL2TA16_04645</name>
</gene>
<reference evidence="2 3" key="1">
    <citation type="submission" date="2013-07" db="EMBL/GenBank/DDBJ databases">
        <title>Draft genome sequence of Pseudoalteromonas luteoviolacea 2ta16.</title>
        <authorList>
            <person name="Allen E.E."/>
            <person name="Azam F."/>
            <person name="Podell S."/>
        </authorList>
    </citation>
    <scope>NUCLEOTIDE SEQUENCE [LARGE SCALE GENOMIC DNA]</scope>
    <source>
        <strain evidence="2 3">2ta16</strain>
    </source>
</reference>
<name>V4JB77_PSEL2</name>
<proteinExistence type="predicted"/>
<comment type="caution">
    <text evidence="2">The sequence shown here is derived from an EMBL/GenBank/DDBJ whole genome shotgun (WGS) entry which is preliminary data.</text>
</comment>
<dbReference type="AlphaFoldDB" id="V4JB77"/>
<dbReference type="InterPro" id="IPR028203">
    <property type="entry name" value="PSII_CF48-like_dom"/>
</dbReference>
<dbReference type="RefSeq" id="WP_023400184.1">
    <property type="nucleotide sequence ID" value="NZ_AUSV01000077.1"/>
</dbReference>
<feature type="non-terminal residue" evidence="2">
    <location>
        <position position="1"/>
    </location>
</feature>
<sequence>NLSFFLDDINLAMAEGPTRPLMDVWFKNEREGIVVGAFGMILGTVDGGENWTPWLDRIDNPDGFHYYGICRSGDALYIAGEAGMLSVPTTGGSTGSACERLMTAAFRYHRQ</sequence>
<evidence type="ECO:0000259" key="1">
    <source>
        <dbReference type="Pfam" id="PF14870"/>
    </source>
</evidence>
<dbReference type="EMBL" id="AUSV01000077">
    <property type="protein sequence ID" value="ESP92372.1"/>
    <property type="molecule type" value="Genomic_DNA"/>
</dbReference>
<evidence type="ECO:0000313" key="3">
    <source>
        <dbReference type="Proteomes" id="UP000017820"/>
    </source>
</evidence>
<organism evidence="2 3">
    <name type="scientific">Pseudoalteromonas luteoviolacea (strain 2ta16)</name>
    <dbReference type="NCBI Taxonomy" id="1353533"/>
    <lineage>
        <taxon>Bacteria</taxon>
        <taxon>Pseudomonadati</taxon>
        <taxon>Pseudomonadota</taxon>
        <taxon>Gammaproteobacteria</taxon>
        <taxon>Alteromonadales</taxon>
        <taxon>Pseudoalteromonadaceae</taxon>
        <taxon>Pseudoalteromonas</taxon>
    </lineage>
</organism>
<dbReference type="Pfam" id="PF14870">
    <property type="entry name" value="PSII_BNR"/>
    <property type="match status" value="1"/>
</dbReference>
<accession>V4JB77</accession>
<dbReference type="SUPFAM" id="SSF110296">
    <property type="entry name" value="Oligoxyloglucan reducing end-specific cellobiohydrolase"/>
    <property type="match status" value="1"/>
</dbReference>
<evidence type="ECO:0000313" key="2">
    <source>
        <dbReference type="EMBL" id="ESP92372.1"/>
    </source>
</evidence>
<dbReference type="Proteomes" id="UP000017820">
    <property type="component" value="Unassembled WGS sequence"/>
</dbReference>
<protein>
    <recommendedName>
        <fullName evidence="1">Photosynthesis system II assembly factor Ycf48/Hcf136-like domain-containing protein</fullName>
    </recommendedName>
</protein>